<feature type="transmembrane region" description="Helical" evidence="8">
    <location>
        <begin position="438"/>
        <end position="462"/>
    </location>
</feature>
<keyword evidence="6 8" id="KW-1133">Transmembrane helix</keyword>
<dbReference type="GO" id="GO:0071555">
    <property type="term" value="P:cell wall organization"/>
    <property type="evidence" value="ECO:0007669"/>
    <property type="project" value="UniProtKB-UniRule"/>
</dbReference>
<keyword evidence="8 9" id="KW-0961">Cell wall biogenesis/degradation</keyword>
<evidence type="ECO:0000313" key="11">
    <source>
        <dbReference type="Proteomes" id="UP000228909"/>
    </source>
</evidence>
<keyword evidence="7 8" id="KW-0472">Membrane</keyword>
<dbReference type="Proteomes" id="UP000228909">
    <property type="component" value="Unassembled WGS sequence"/>
</dbReference>
<evidence type="ECO:0000256" key="2">
    <source>
        <dbReference type="ARBA" id="ARBA00022475"/>
    </source>
</evidence>
<feature type="transmembrane region" description="Helical" evidence="8">
    <location>
        <begin position="91"/>
        <end position="119"/>
    </location>
</feature>
<dbReference type="PANTHER" id="PTHR47019">
    <property type="entry name" value="LIPID II FLIPPASE MURJ"/>
    <property type="match status" value="1"/>
</dbReference>
<dbReference type="HAMAP" id="MF_02078">
    <property type="entry name" value="MurJ_MviN"/>
    <property type="match status" value="1"/>
</dbReference>
<dbReference type="GO" id="GO:0009252">
    <property type="term" value="P:peptidoglycan biosynthetic process"/>
    <property type="evidence" value="ECO:0007669"/>
    <property type="project" value="UniProtKB-UniRule"/>
</dbReference>
<evidence type="ECO:0000256" key="9">
    <source>
        <dbReference type="PIRNR" id="PIRNR002869"/>
    </source>
</evidence>
<keyword evidence="2 8" id="KW-1003">Cell membrane</keyword>
<keyword evidence="4 8" id="KW-0133">Cell shape</keyword>
<comment type="caution">
    <text evidence="10">The sequence shown here is derived from an EMBL/GenBank/DDBJ whole genome shotgun (WGS) entry which is preliminary data.</text>
</comment>
<dbReference type="Pfam" id="PF03023">
    <property type="entry name" value="MurJ"/>
    <property type="match status" value="1"/>
</dbReference>
<keyword evidence="8 9" id="KW-0813">Transport</keyword>
<comment type="function">
    <text evidence="8 9">Involved in peptidoglycan biosynthesis. Transports lipid-linked peptidoglycan precursors from the inner to the outer leaflet of the cytoplasmic membrane.</text>
</comment>
<comment type="pathway">
    <text evidence="8">Cell wall biogenesis; peptidoglycan biosynthesis.</text>
</comment>
<accession>A0A2H0TJ89</accession>
<dbReference type="NCBIfam" id="TIGR01695">
    <property type="entry name" value="murJ_mviN"/>
    <property type="match status" value="1"/>
</dbReference>
<evidence type="ECO:0000256" key="6">
    <source>
        <dbReference type="ARBA" id="ARBA00022989"/>
    </source>
</evidence>
<evidence type="ECO:0000313" key="10">
    <source>
        <dbReference type="EMBL" id="PIR71601.1"/>
    </source>
</evidence>
<keyword evidence="5 8" id="KW-0573">Peptidoglycan synthesis</keyword>
<sequence length="532" mass="59257">MFNRLFNSQTKTITFAAFLLAVSALVSRFLGLLRDRLLAGHFGAGQELDAYFLAFRIPDFIYGILIMGGVSVIFLPVFAEYFKKSEKEGWYLANVVLNCFLVLLIILCGILAILTPWLIKLIGPGFDPSQRDLAISLTRIMFLSPIFFGLSSIFSGILHYFNRFLAYSIAPILYNLGIIFGIIFFVPIFGVMGLVYGVVLGAFSHWVIQIPAAKASGFRYIPVFNFKYPGLLKIFKFMTWRVIGASVYHINLIVITAIASTLVIGSIAVFNFANNLSHFPIGIIGASFAMAAFPALSRAWADGAKEEFLENFSSTFRQILFLVIPISLLIFLLRVEIVQLILGTGRFGWPEVQLTSASLGLFSLGIFALTLTPLLLRSFFSLQDVKTPTIIGLIYMVLTIVTSLLFVWLLAPHQVLVGGNFFQEFVAKVLNLSNLENIQVIGLPLAISLSAIVYFSLLLFFLQKKMGDIRLGEIEHSLRKIIFASVLMVLAVYLLYPQVIFAALGGISIYLLATFFLKSPEIQTLKSRIFKK</sequence>
<dbReference type="GO" id="GO:0034204">
    <property type="term" value="P:lipid translocation"/>
    <property type="evidence" value="ECO:0007669"/>
    <property type="project" value="TreeGrafter"/>
</dbReference>
<dbReference type="AlphaFoldDB" id="A0A2H0TJ89"/>
<comment type="subcellular location">
    <subcellularLocation>
        <location evidence="1 8">Cell membrane</location>
        <topology evidence="1 8">Multi-pass membrane protein</topology>
    </subcellularLocation>
</comment>
<dbReference type="InterPro" id="IPR051050">
    <property type="entry name" value="Lipid_II_flippase_MurJ/MviN"/>
</dbReference>
<name>A0A2H0TJ89_9BACT</name>
<dbReference type="GO" id="GO:0015648">
    <property type="term" value="F:lipid-linked peptidoglycan transporter activity"/>
    <property type="evidence" value="ECO:0007669"/>
    <property type="project" value="UniProtKB-UniRule"/>
</dbReference>
<feature type="transmembrane region" description="Helical" evidence="8">
    <location>
        <begin position="12"/>
        <end position="33"/>
    </location>
</feature>
<feature type="transmembrane region" description="Helical" evidence="8">
    <location>
        <begin position="60"/>
        <end position="79"/>
    </location>
</feature>
<feature type="transmembrane region" description="Helical" evidence="8">
    <location>
        <begin position="388"/>
        <end position="411"/>
    </location>
</feature>
<dbReference type="CDD" id="cd13123">
    <property type="entry name" value="MATE_MurJ_like"/>
    <property type="match status" value="1"/>
</dbReference>
<organism evidence="10 11">
    <name type="scientific">Candidatus Nealsonbacteria bacterium CG10_big_fil_rev_8_21_14_0_10_37_25</name>
    <dbReference type="NCBI Taxonomy" id="1974711"/>
    <lineage>
        <taxon>Bacteria</taxon>
        <taxon>Candidatus Nealsoniibacteriota</taxon>
    </lineage>
</organism>
<dbReference type="GO" id="GO:0005886">
    <property type="term" value="C:plasma membrane"/>
    <property type="evidence" value="ECO:0007669"/>
    <property type="project" value="UniProtKB-SubCell"/>
</dbReference>
<dbReference type="PANTHER" id="PTHR47019:SF1">
    <property type="entry name" value="LIPID II FLIPPASE MURJ"/>
    <property type="match status" value="1"/>
</dbReference>
<protein>
    <recommendedName>
        <fullName evidence="8">Probable lipid II flippase MurJ</fullName>
    </recommendedName>
</protein>
<dbReference type="UniPathway" id="UPA00219"/>
<dbReference type="PIRSF" id="PIRSF002869">
    <property type="entry name" value="MviN"/>
    <property type="match status" value="1"/>
</dbReference>
<evidence type="ECO:0000256" key="5">
    <source>
        <dbReference type="ARBA" id="ARBA00022984"/>
    </source>
</evidence>
<feature type="transmembrane region" description="Helical" evidence="8">
    <location>
        <begin position="354"/>
        <end position="376"/>
    </location>
</feature>
<dbReference type="EMBL" id="PFCK01000047">
    <property type="protein sequence ID" value="PIR71601.1"/>
    <property type="molecule type" value="Genomic_DNA"/>
</dbReference>
<feature type="transmembrane region" description="Helical" evidence="8">
    <location>
        <begin position="279"/>
        <end position="299"/>
    </location>
</feature>
<dbReference type="GO" id="GO:0008360">
    <property type="term" value="P:regulation of cell shape"/>
    <property type="evidence" value="ECO:0007669"/>
    <property type="project" value="UniProtKB-UniRule"/>
</dbReference>
<proteinExistence type="inferred from homology"/>
<feature type="transmembrane region" description="Helical" evidence="8">
    <location>
        <begin position="139"/>
        <end position="161"/>
    </location>
</feature>
<reference evidence="11" key="1">
    <citation type="submission" date="2017-09" db="EMBL/GenBank/DDBJ databases">
        <title>Depth-based differentiation of microbial function through sediment-hosted aquifers and enrichment of novel symbionts in the deep terrestrial subsurface.</title>
        <authorList>
            <person name="Probst A.J."/>
            <person name="Ladd B."/>
            <person name="Jarett J.K."/>
            <person name="Geller-Mcgrath D.E."/>
            <person name="Sieber C.M.K."/>
            <person name="Emerson J.B."/>
            <person name="Anantharaman K."/>
            <person name="Thomas B.C."/>
            <person name="Malmstrom R."/>
            <person name="Stieglmeier M."/>
            <person name="Klingl A."/>
            <person name="Woyke T."/>
            <person name="Ryan C.M."/>
            <person name="Banfield J.F."/>
        </authorList>
    </citation>
    <scope>NUCLEOTIDE SEQUENCE [LARGE SCALE GENOMIC DNA]</scope>
</reference>
<comment type="similarity">
    <text evidence="8 9">Belongs to the MurJ/MviN family.</text>
</comment>
<evidence type="ECO:0000256" key="7">
    <source>
        <dbReference type="ARBA" id="ARBA00023136"/>
    </source>
</evidence>
<dbReference type="PRINTS" id="PR01806">
    <property type="entry name" value="VIRFACTRMVIN"/>
</dbReference>
<feature type="transmembrane region" description="Helical" evidence="8">
    <location>
        <begin position="173"/>
        <end position="200"/>
    </location>
</feature>
<evidence type="ECO:0000256" key="8">
    <source>
        <dbReference type="HAMAP-Rule" id="MF_02078"/>
    </source>
</evidence>
<evidence type="ECO:0000256" key="4">
    <source>
        <dbReference type="ARBA" id="ARBA00022960"/>
    </source>
</evidence>
<keyword evidence="3 8" id="KW-0812">Transmembrane</keyword>
<feature type="transmembrane region" description="Helical" evidence="8">
    <location>
        <begin position="319"/>
        <end position="342"/>
    </location>
</feature>
<gene>
    <name evidence="10" type="primary">mviN</name>
    <name evidence="8" type="synonym">murJ</name>
    <name evidence="10" type="ORF">COU43_01730</name>
</gene>
<evidence type="ECO:0000256" key="3">
    <source>
        <dbReference type="ARBA" id="ARBA00022692"/>
    </source>
</evidence>
<feature type="transmembrane region" description="Helical" evidence="8">
    <location>
        <begin position="477"/>
        <end position="494"/>
    </location>
</feature>
<evidence type="ECO:0000256" key="1">
    <source>
        <dbReference type="ARBA" id="ARBA00004651"/>
    </source>
</evidence>
<dbReference type="InterPro" id="IPR004268">
    <property type="entry name" value="MurJ"/>
</dbReference>
<feature type="transmembrane region" description="Helical" evidence="8">
    <location>
        <begin position="247"/>
        <end position="273"/>
    </location>
</feature>